<name>A0A5C3QLH8_9AGAR</name>
<reference evidence="1 2" key="1">
    <citation type="journal article" date="2019" name="Nat. Ecol. Evol.">
        <title>Megaphylogeny resolves global patterns of mushroom evolution.</title>
        <authorList>
            <person name="Varga T."/>
            <person name="Krizsan K."/>
            <person name="Foldi C."/>
            <person name="Dima B."/>
            <person name="Sanchez-Garcia M."/>
            <person name="Sanchez-Ramirez S."/>
            <person name="Szollosi G.J."/>
            <person name="Szarkandi J.G."/>
            <person name="Papp V."/>
            <person name="Albert L."/>
            <person name="Andreopoulos W."/>
            <person name="Angelini C."/>
            <person name="Antonin V."/>
            <person name="Barry K.W."/>
            <person name="Bougher N.L."/>
            <person name="Buchanan P."/>
            <person name="Buyck B."/>
            <person name="Bense V."/>
            <person name="Catcheside P."/>
            <person name="Chovatia M."/>
            <person name="Cooper J."/>
            <person name="Damon W."/>
            <person name="Desjardin D."/>
            <person name="Finy P."/>
            <person name="Geml J."/>
            <person name="Haridas S."/>
            <person name="Hughes K."/>
            <person name="Justo A."/>
            <person name="Karasinski D."/>
            <person name="Kautmanova I."/>
            <person name="Kiss B."/>
            <person name="Kocsube S."/>
            <person name="Kotiranta H."/>
            <person name="LaButti K.M."/>
            <person name="Lechner B.E."/>
            <person name="Liimatainen K."/>
            <person name="Lipzen A."/>
            <person name="Lukacs Z."/>
            <person name="Mihaltcheva S."/>
            <person name="Morgado L.N."/>
            <person name="Niskanen T."/>
            <person name="Noordeloos M.E."/>
            <person name="Ohm R.A."/>
            <person name="Ortiz-Santana B."/>
            <person name="Ovrebo C."/>
            <person name="Racz N."/>
            <person name="Riley R."/>
            <person name="Savchenko A."/>
            <person name="Shiryaev A."/>
            <person name="Soop K."/>
            <person name="Spirin V."/>
            <person name="Szebenyi C."/>
            <person name="Tomsovsky M."/>
            <person name="Tulloss R.E."/>
            <person name="Uehling J."/>
            <person name="Grigoriev I.V."/>
            <person name="Vagvolgyi C."/>
            <person name="Papp T."/>
            <person name="Martin F.M."/>
            <person name="Miettinen O."/>
            <person name="Hibbett D.S."/>
            <person name="Nagy L.G."/>
        </authorList>
    </citation>
    <scope>NUCLEOTIDE SEQUENCE [LARGE SCALE GENOMIC DNA]</scope>
    <source>
        <strain evidence="1 2">CBS 309.79</strain>
    </source>
</reference>
<organism evidence="1 2">
    <name type="scientific">Pterulicium gracile</name>
    <dbReference type="NCBI Taxonomy" id="1884261"/>
    <lineage>
        <taxon>Eukaryota</taxon>
        <taxon>Fungi</taxon>
        <taxon>Dikarya</taxon>
        <taxon>Basidiomycota</taxon>
        <taxon>Agaricomycotina</taxon>
        <taxon>Agaricomycetes</taxon>
        <taxon>Agaricomycetidae</taxon>
        <taxon>Agaricales</taxon>
        <taxon>Pleurotineae</taxon>
        <taxon>Pterulaceae</taxon>
        <taxon>Pterulicium</taxon>
    </lineage>
</organism>
<gene>
    <name evidence="1" type="ORF">BDV98DRAFT_406798</name>
</gene>
<dbReference type="EMBL" id="ML178821">
    <property type="protein sequence ID" value="TFL02875.1"/>
    <property type="molecule type" value="Genomic_DNA"/>
</dbReference>
<sequence length="246" mass="27525">MSSLFLDEDGRSPLWTVVVRAVSIRPCSCGRMYDNRFRAYLANNKENNPVATAYVGRCTNEPCRLVPIITPTTPFPSAFAERSRPSPSLATVIPAAPDVGVNDNHATAAPFSHSSFPHTHTHTLSAIQLHHLRPLRLHHVHVEASTSSRVRLHRHTHTSRAEQVVSKQRVFPLACTNRVNVLRYMYSNACGLLSHEPGTRFDDGPRPHHWKRGGDRSSEYQTSLFHRPLLAEVCSREGLFGLAGER</sequence>
<accession>A0A5C3QLH8</accession>
<evidence type="ECO:0000313" key="2">
    <source>
        <dbReference type="Proteomes" id="UP000305067"/>
    </source>
</evidence>
<dbReference type="AlphaFoldDB" id="A0A5C3QLH8"/>
<proteinExistence type="predicted"/>
<protein>
    <submittedName>
        <fullName evidence="1">Uncharacterized protein</fullName>
    </submittedName>
</protein>
<dbReference type="Proteomes" id="UP000305067">
    <property type="component" value="Unassembled WGS sequence"/>
</dbReference>
<evidence type="ECO:0000313" key="1">
    <source>
        <dbReference type="EMBL" id="TFL02875.1"/>
    </source>
</evidence>
<keyword evidence="2" id="KW-1185">Reference proteome</keyword>